<keyword evidence="2" id="KW-1185">Reference proteome</keyword>
<proteinExistence type="predicted"/>
<reference evidence="1 2" key="1">
    <citation type="submission" date="2021-06" db="EMBL/GenBank/DDBJ databases">
        <title>Caerostris extrusa draft genome.</title>
        <authorList>
            <person name="Kono N."/>
            <person name="Arakawa K."/>
        </authorList>
    </citation>
    <scope>NUCLEOTIDE SEQUENCE [LARGE SCALE GENOMIC DNA]</scope>
</reference>
<comment type="caution">
    <text evidence="1">The sequence shown here is derived from an EMBL/GenBank/DDBJ whole genome shotgun (WGS) entry which is preliminary data.</text>
</comment>
<dbReference type="Proteomes" id="UP001054945">
    <property type="component" value="Unassembled WGS sequence"/>
</dbReference>
<organism evidence="1 2">
    <name type="scientific">Caerostris extrusa</name>
    <name type="common">Bark spider</name>
    <name type="synonym">Caerostris bankana</name>
    <dbReference type="NCBI Taxonomy" id="172846"/>
    <lineage>
        <taxon>Eukaryota</taxon>
        <taxon>Metazoa</taxon>
        <taxon>Ecdysozoa</taxon>
        <taxon>Arthropoda</taxon>
        <taxon>Chelicerata</taxon>
        <taxon>Arachnida</taxon>
        <taxon>Araneae</taxon>
        <taxon>Araneomorphae</taxon>
        <taxon>Entelegynae</taxon>
        <taxon>Araneoidea</taxon>
        <taxon>Araneidae</taxon>
        <taxon>Caerostris</taxon>
    </lineage>
</organism>
<dbReference type="EMBL" id="BPLR01020537">
    <property type="protein sequence ID" value="GIX79804.1"/>
    <property type="molecule type" value="Genomic_DNA"/>
</dbReference>
<sequence length="94" mass="10636">MSSNNARGQPALIEVNVYRNVRLDFGLDSPSCPRWRFLSSSRETAETIRNSNTNSKRLSEIPRFEVAGCIHLLLTDCRSNPDEFEQRTGTTCSN</sequence>
<protein>
    <submittedName>
        <fullName evidence="1">Uncharacterized protein</fullName>
    </submittedName>
</protein>
<name>A0AAV4N609_CAEEX</name>
<gene>
    <name evidence="1" type="ORF">CEXT_77561</name>
</gene>
<dbReference type="AlphaFoldDB" id="A0AAV4N609"/>
<evidence type="ECO:0000313" key="2">
    <source>
        <dbReference type="Proteomes" id="UP001054945"/>
    </source>
</evidence>
<accession>A0AAV4N609</accession>
<evidence type="ECO:0000313" key="1">
    <source>
        <dbReference type="EMBL" id="GIX79804.1"/>
    </source>
</evidence>